<dbReference type="InterPro" id="IPR023299">
    <property type="entry name" value="ATPase_P-typ_cyto_dom_N"/>
</dbReference>
<dbReference type="InterPro" id="IPR036412">
    <property type="entry name" value="HAD-like_sf"/>
</dbReference>
<dbReference type="InterPro" id="IPR008250">
    <property type="entry name" value="ATPase_P-typ_transduc_dom_A_sf"/>
</dbReference>
<evidence type="ECO:0000256" key="12">
    <source>
        <dbReference type="ARBA" id="ARBA00022989"/>
    </source>
</evidence>
<reference evidence="18" key="1">
    <citation type="submission" date="2016-10" db="EMBL/GenBank/DDBJ databases">
        <authorList>
            <person name="Varghese N."/>
            <person name="Submissions S."/>
        </authorList>
    </citation>
    <scope>NUCLEOTIDE SEQUENCE [LARGE SCALE GENOMIC DNA]</scope>
    <source>
        <strain evidence="18">DSM 17038</strain>
    </source>
</reference>
<dbReference type="EMBL" id="FOOX01000004">
    <property type="protein sequence ID" value="SFG35400.1"/>
    <property type="molecule type" value="Genomic_DNA"/>
</dbReference>
<dbReference type="SFLD" id="SFLDG00002">
    <property type="entry name" value="C1.7:_P-type_atpase_like"/>
    <property type="match status" value="1"/>
</dbReference>
<dbReference type="GO" id="GO:0046872">
    <property type="term" value="F:metal ion binding"/>
    <property type="evidence" value="ECO:0007669"/>
    <property type="project" value="UniProtKB-KW"/>
</dbReference>
<dbReference type="STRING" id="341036.SAMN05660649_01387"/>
<feature type="transmembrane region" description="Helical" evidence="15">
    <location>
        <begin position="707"/>
        <end position="727"/>
    </location>
</feature>
<dbReference type="InterPro" id="IPR006068">
    <property type="entry name" value="ATPase_P-typ_cation-transptr_C"/>
</dbReference>
<evidence type="ECO:0000256" key="5">
    <source>
        <dbReference type="ARBA" id="ARBA00022568"/>
    </source>
</evidence>
<evidence type="ECO:0000256" key="11">
    <source>
        <dbReference type="ARBA" id="ARBA00022967"/>
    </source>
</evidence>
<evidence type="ECO:0000256" key="13">
    <source>
        <dbReference type="ARBA" id="ARBA00023136"/>
    </source>
</evidence>
<evidence type="ECO:0000256" key="3">
    <source>
        <dbReference type="ARBA" id="ARBA00012790"/>
    </source>
</evidence>
<dbReference type="Gene3D" id="2.70.150.10">
    <property type="entry name" value="Calcium-transporting ATPase, cytoplasmic transduction domain A"/>
    <property type="match status" value="1"/>
</dbReference>
<keyword evidence="5" id="KW-0406">Ion transport</keyword>
<dbReference type="AlphaFoldDB" id="A0A1I2R4S3"/>
<keyword evidence="4" id="KW-1003">Cell membrane</keyword>
<dbReference type="SFLD" id="SFLDF00027">
    <property type="entry name" value="p-type_atpase"/>
    <property type="match status" value="1"/>
</dbReference>
<feature type="domain" description="Cation-transporting P-type ATPase N-terminal" evidence="16">
    <location>
        <begin position="4"/>
        <end position="78"/>
    </location>
</feature>
<dbReference type="InterPro" id="IPR023214">
    <property type="entry name" value="HAD_sf"/>
</dbReference>
<dbReference type="SUPFAM" id="SSF81660">
    <property type="entry name" value="Metal cation-transporting ATPase, ATP-binding domain N"/>
    <property type="match status" value="1"/>
</dbReference>
<dbReference type="SFLD" id="SFLDS00003">
    <property type="entry name" value="Haloacid_Dehalogenase"/>
    <property type="match status" value="1"/>
</dbReference>
<evidence type="ECO:0000256" key="14">
    <source>
        <dbReference type="ARBA" id="ARBA00048694"/>
    </source>
</evidence>
<feature type="transmembrane region" description="Helical" evidence="15">
    <location>
        <begin position="880"/>
        <end position="903"/>
    </location>
</feature>
<dbReference type="CDD" id="cd02089">
    <property type="entry name" value="P-type_ATPase_Ca_prok"/>
    <property type="match status" value="1"/>
</dbReference>
<evidence type="ECO:0000256" key="15">
    <source>
        <dbReference type="SAM" id="Phobius"/>
    </source>
</evidence>
<dbReference type="InterPro" id="IPR044492">
    <property type="entry name" value="P_typ_ATPase_HD_dom"/>
</dbReference>
<feature type="transmembrane region" description="Helical" evidence="15">
    <location>
        <begin position="82"/>
        <end position="98"/>
    </location>
</feature>
<dbReference type="PANTHER" id="PTHR42861">
    <property type="entry name" value="CALCIUM-TRANSPORTING ATPASE"/>
    <property type="match status" value="1"/>
</dbReference>
<proteinExistence type="inferred from homology"/>
<dbReference type="SUPFAM" id="SSF81653">
    <property type="entry name" value="Calcium ATPase, transduction domain A"/>
    <property type="match status" value="1"/>
</dbReference>
<dbReference type="GO" id="GO:0005886">
    <property type="term" value="C:plasma membrane"/>
    <property type="evidence" value="ECO:0007669"/>
    <property type="project" value="UniProtKB-SubCell"/>
</dbReference>
<evidence type="ECO:0000313" key="18">
    <source>
        <dbReference type="Proteomes" id="UP000199337"/>
    </source>
</evidence>
<dbReference type="InterPro" id="IPR059000">
    <property type="entry name" value="ATPase_P-type_domA"/>
</dbReference>
<gene>
    <name evidence="17" type="ORF">SAMN05660649_01387</name>
</gene>
<feature type="transmembrane region" description="Helical" evidence="15">
    <location>
        <begin position="780"/>
        <end position="803"/>
    </location>
</feature>
<dbReference type="RefSeq" id="WP_092470035.1">
    <property type="nucleotide sequence ID" value="NZ_FOOX01000004.1"/>
</dbReference>
<organism evidence="17 18">
    <name type="scientific">Desulfotruncus arcticus DSM 17038</name>
    <dbReference type="NCBI Taxonomy" id="1121424"/>
    <lineage>
        <taxon>Bacteria</taxon>
        <taxon>Bacillati</taxon>
        <taxon>Bacillota</taxon>
        <taxon>Clostridia</taxon>
        <taxon>Eubacteriales</taxon>
        <taxon>Desulfallaceae</taxon>
        <taxon>Desulfotruncus</taxon>
    </lineage>
</organism>
<keyword evidence="10" id="KW-0460">Magnesium</keyword>
<dbReference type="GO" id="GO:0005388">
    <property type="term" value="F:P-type calcium transporter activity"/>
    <property type="evidence" value="ECO:0007669"/>
    <property type="project" value="UniProtKB-EC"/>
</dbReference>
<dbReference type="SUPFAM" id="SSF56784">
    <property type="entry name" value="HAD-like"/>
    <property type="match status" value="1"/>
</dbReference>
<evidence type="ECO:0000256" key="2">
    <source>
        <dbReference type="ARBA" id="ARBA00005675"/>
    </source>
</evidence>
<keyword evidence="5" id="KW-0109">Calcium transport</keyword>
<dbReference type="InterPro" id="IPR005782">
    <property type="entry name" value="P-type_ATPase_IIA"/>
</dbReference>
<keyword evidence="7" id="KW-0479">Metal-binding</keyword>
<protein>
    <recommendedName>
        <fullName evidence="3">P-type Ca(2+) transporter</fullName>
        <ecNumber evidence="3">7.2.2.10</ecNumber>
    </recommendedName>
</protein>
<feature type="transmembrane region" description="Helical" evidence="15">
    <location>
        <begin position="245"/>
        <end position="262"/>
    </location>
</feature>
<dbReference type="Pfam" id="PF13246">
    <property type="entry name" value="Cation_ATPase"/>
    <property type="match status" value="1"/>
</dbReference>
<dbReference type="OrthoDB" id="9760364at2"/>
<comment type="subcellular location">
    <subcellularLocation>
        <location evidence="1">Cell membrane</location>
        <topology evidence="1">Multi-pass membrane protein</topology>
    </subcellularLocation>
</comment>
<dbReference type="InterPro" id="IPR018303">
    <property type="entry name" value="ATPase_P-typ_P_site"/>
</dbReference>
<feature type="transmembrane region" description="Helical" evidence="15">
    <location>
        <begin position="268"/>
        <end position="297"/>
    </location>
</feature>
<evidence type="ECO:0000256" key="10">
    <source>
        <dbReference type="ARBA" id="ARBA00022842"/>
    </source>
</evidence>
<dbReference type="PROSITE" id="PS00154">
    <property type="entry name" value="ATPASE_E1_E2"/>
    <property type="match status" value="1"/>
</dbReference>
<dbReference type="InterPro" id="IPR004014">
    <property type="entry name" value="ATPase_P-typ_cation-transptr_N"/>
</dbReference>
<evidence type="ECO:0000256" key="1">
    <source>
        <dbReference type="ARBA" id="ARBA00004651"/>
    </source>
</evidence>
<evidence type="ECO:0000256" key="6">
    <source>
        <dbReference type="ARBA" id="ARBA00022692"/>
    </source>
</evidence>
<evidence type="ECO:0000256" key="4">
    <source>
        <dbReference type="ARBA" id="ARBA00022475"/>
    </source>
</evidence>
<evidence type="ECO:0000259" key="16">
    <source>
        <dbReference type="SMART" id="SM00831"/>
    </source>
</evidence>
<keyword evidence="11" id="KW-1278">Translocase</keyword>
<feature type="transmembrane region" description="Helical" evidence="15">
    <location>
        <begin position="739"/>
        <end position="759"/>
    </location>
</feature>
<dbReference type="GO" id="GO:0016887">
    <property type="term" value="F:ATP hydrolysis activity"/>
    <property type="evidence" value="ECO:0007669"/>
    <property type="project" value="InterPro"/>
</dbReference>
<dbReference type="GO" id="GO:0140352">
    <property type="term" value="P:export from cell"/>
    <property type="evidence" value="ECO:0007669"/>
    <property type="project" value="UniProtKB-ARBA"/>
</dbReference>
<sequence>MPGIWPTLSAEETALRLEVDNSKGLSDREARTRLARIGLNMLEKGPDVAMWQMFLNQFKDFMVLVLLAATAISGFLGEWSDAVTISIIVLLNAVLGVMQEYRAERSMEALSELTAPEARVMRGGLEKKIPAAELVPGDIVILEAGDRVPADIRLTHTVDIEAVEATLTGESTPVKKHTHTQERQVGPADTGNMVFMGTILTRGRGQGIVVATGMATEMGQIAGMIREAENEPTPLQRRLAQLGKGLVTFCLGVCALVVVAGIQRGEPVYQMFLTGVSLAVAAIPEGLPAIVTVALAIGVQRMIRRNSIIRRLPAVETLGCATFICSDKTGTLTQNEMTVRRVYVAGGELEVTGEGYDPKGKFIGELRGSTEAGLNKMMYIAALCNNSVLFRNSISIGGLFRKNGGKNSVAWQINGDPTEGALMVMAAKAGFWRERLEKQDLRLAEIPFDSERKRMTVICGDKNGKKEALVKGAPDVVLGLCTHYLKEGRPVPLDNRERSRILAANSDMAENALRVLGLAYHELPTGFNVKGGDLAEVERDLVFVGLAGMIDPPRPAAVSAVHTCRRAGIKVAMITGDHQLTAQAVAREMDIAGRDGRTLTGEEIEKLSDEELAGLAENTHVYARVSPRHKLRIVKALKANGHVVAMTGDGVNDAPAVKEADIGISMGITGTDVTREASAMVLADDNFSSIVAAVEEGRGIYENIRKFIRYLLSCNVGEVLVMFLAVLGGLPLPLLPIQILWMNLVTDGLPAMALGVDPIDRNIMRRPPRDPGESIFSHGLGLRILGSGSMIAVLTLLVFGYSFIEGRNLELSRTMAFNTLVFLQLFYVFACRSEHVSIRDIGLFTNPHLVGAVLISMLLQVSVTYLPFLNFIFHTVPLGLGHWLVILAVAALPTGLGVLLAGFGGRVKEKVTYLKV</sequence>
<dbReference type="FunFam" id="1.20.1110.10:FF:000065">
    <property type="entry name" value="Sarcoplasmic/endoplasmic reticulum calcium ATPase 1"/>
    <property type="match status" value="1"/>
</dbReference>
<keyword evidence="18" id="KW-1185">Reference proteome</keyword>
<evidence type="ECO:0000256" key="9">
    <source>
        <dbReference type="ARBA" id="ARBA00022840"/>
    </source>
</evidence>
<dbReference type="Gene3D" id="3.40.50.1000">
    <property type="entry name" value="HAD superfamily/HAD-like"/>
    <property type="match status" value="1"/>
</dbReference>
<keyword evidence="12 15" id="KW-1133">Transmembrane helix</keyword>
<keyword evidence="9" id="KW-0067">ATP-binding</keyword>
<dbReference type="SUPFAM" id="SSF81665">
    <property type="entry name" value="Calcium ATPase, transmembrane domain M"/>
    <property type="match status" value="1"/>
</dbReference>
<comment type="similarity">
    <text evidence="2">Belongs to the cation transport ATPase (P-type) (TC 3.A.3) family. Type IIA subfamily.</text>
</comment>
<dbReference type="Pfam" id="PF00122">
    <property type="entry name" value="E1-E2_ATPase"/>
    <property type="match status" value="1"/>
</dbReference>
<dbReference type="Pfam" id="PF00690">
    <property type="entry name" value="Cation_ATPase_N"/>
    <property type="match status" value="1"/>
</dbReference>
<feature type="transmembrane region" description="Helical" evidence="15">
    <location>
        <begin position="815"/>
        <end position="831"/>
    </location>
</feature>
<dbReference type="FunFam" id="3.40.50.1000:FF:000028">
    <property type="entry name" value="Calcium-transporting P-type ATPase, putative"/>
    <property type="match status" value="1"/>
</dbReference>
<evidence type="ECO:0000256" key="7">
    <source>
        <dbReference type="ARBA" id="ARBA00022723"/>
    </source>
</evidence>
<comment type="catalytic activity">
    <reaction evidence="14">
        <text>Ca(2+)(in) + ATP + H2O = Ca(2+)(out) + ADP + phosphate + H(+)</text>
        <dbReference type="Rhea" id="RHEA:18105"/>
        <dbReference type="ChEBI" id="CHEBI:15377"/>
        <dbReference type="ChEBI" id="CHEBI:15378"/>
        <dbReference type="ChEBI" id="CHEBI:29108"/>
        <dbReference type="ChEBI" id="CHEBI:30616"/>
        <dbReference type="ChEBI" id="CHEBI:43474"/>
        <dbReference type="ChEBI" id="CHEBI:456216"/>
        <dbReference type="EC" id="7.2.2.10"/>
    </reaction>
</comment>
<keyword evidence="5" id="KW-0813">Transport</keyword>
<dbReference type="NCBIfam" id="TIGR01494">
    <property type="entry name" value="ATPase_P-type"/>
    <property type="match status" value="3"/>
</dbReference>
<name>A0A1I2R4S3_9FIRM</name>
<dbReference type="Proteomes" id="UP000199337">
    <property type="component" value="Unassembled WGS sequence"/>
</dbReference>
<keyword evidence="5" id="KW-0106">Calcium</keyword>
<dbReference type="PRINTS" id="PR00120">
    <property type="entry name" value="HATPASE"/>
</dbReference>
<feature type="transmembrane region" description="Helical" evidence="15">
    <location>
        <begin position="843"/>
        <end position="868"/>
    </location>
</feature>
<evidence type="ECO:0000313" key="17">
    <source>
        <dbReference type="EMBL" id="SFG35400.1"/>
    </source>
</evidence>
<dbReference type="FunFam" id="2.70.150.10:FF:000016">
    <property type="entry name" value="Calcium-transporting P-type ATPase putative"/>
    <property type="match status" value="1"/>
</dbReference>
<dbReference type="Pfam" id="PF00689">
    <property type="entry name" value="Cation_ATPase_C"/>
    <property type="match status" value="1"/>
</dbReference>
<keyword evidence="8" id="KW-0547">Nucleotide-binding</keyword>
<dbReference type="NCBIfam" id="TIGR01116">
    <property type="entry name" value="ATPase-IIA1_Ca"/>
    <property type="match status" value="1"/>
</dbReference>
<dbReference type="InterPro" id="IPR001757">
    <property type="entry name" value="P_typ_ATPase"/>
</dbReference>
<dbReference type="Gene3D" id="1.20.1110.10">
    <property type="entry name" value="Calcium-transporting ATPase, transmembrane domain"/>
    <property type="match status" value="1"/>
</dbReference>
<accession>A0A1I2R4S3</accession>
<dbReference type="EC" id="7.2.2.10" evidence="3"/>
<dbReference type="PRINTS" id="PR00119">
    <property type="entry name" value="CATATPASE"/>
</dbReference>
<dbReference type="GO" id="GO:0005524">
    <property type="term" value="F:ATP binding"/>
    <property type="evidence" value="ECO:0007669"/>
    <property type="project" value="UniProtKB-KW"/>
</dbReference>
<dbReference type="SMART" id="SM00831">
    <property type="entry name" value="Cation_ATPase_N"/>
    <property type="match status" value="1"/>
</dbReference>
<dbReference type="Gene3D" id="3.40.1110.10">
    <property type="entry name" value="Calcium-transporting ATPase, cytoplasmic domain N"/>
    <property type="match status" value="1"/>
</dbReference>
<keyword evidence="6 15" id="KW-0812">Transmembrane</keyword>
<evidence type="ECO:0000256" key="8">
    <source>
        <dbReference type="ARBA" id="ARBA00022741"/>
    </source>
</evidence>
<keyword evidence="13 15" id="KW-0472">Membrane</keyword>
<dbReference type="InterPro" id="IPR023298">
    <property type="entry name" value="ATPase_P-typ_TM_dom_sf"/>
</dbReference>